<dbReference type="InterPro" id="IPR008454">
    <property type="entry name" value="Collagen-bd_Cna-like_B-typ_dom"/>
</dbReference>
<keyword evidence="4 7" id="KW-0732">Signal</keyword>
<dbReference type="InterPro" id="IPR019931">
    <property type="entry name" value="LPXTG_anchor"/>
</dbReference>
<name>A0A7I8NHV9_STAAU</name>
<keyword evidence="5" id="KW-0572">Peptidoglycan-anchor</keyword>
<evidence type="ECO:0000256" key="6">
    <source>
        <dbReference type="SAM" id="MobiDB-lite"/>
    </source>
</evidence>
<keyword evidence="2" id="KW-0134">Cell wall</keyword>
<dbReference type="Gene3D" id="2.60.40.1140">
    <property type="entry name" value="Collagen-binding surface protein Cna, B-type domain"/>
    <property type="match status" value="7"/>
</dbReference>
<dbReference type="Gene3D" id="2.60.40.1280">
    <property type="match status" value="1"/>
</dbReference>
<evidence type="ECO:0000256" key="2">
    <source>
        <dbReference type="ARBA" id="ARBA00022512"/>
    </source>
</evidence>
<keyword evidence="3" id="KW-0964">Secreted</keyword>
<feature type="signal peptide" evidence="7">
    <location>
        <begin position="1"/>
        <end position="29"/>
    </location>
</feature>
<feature type="compositionally biased region" description="Basic and acidic residues" evidence="6">
    <location>
        <begin position="1127"/>
        <end position="1150"/>
    </location>
</feature>
<evidence type="ECO:0000256" key="7">
    <source>
        <dbReference type="SAM" id="SignalP"/>
    </source>
</evidence>
<dbReference type="InterPro" id="IPR008456">
    <property type="entry name" value="Collagen-bd_dom"/>
</dbReference>
<dbReference type="CDD" id="cd00222">
    <property type="entry name" value="CollagenBindB"/>
    <property type="match status" value="6"/>
</dbReference>
<accession>A0A7I8NHV9</accession>
<dbReference type="AlphaFoldDB" id="A0A7I8NHV9"/>
<organism evidence="8 9">
    <name type="scientific">Staphylococcus aureus</name>
    <dbReference type="NCBI Taxonomy" id="1280"/>
    <lineage>
        <taxon>Bacteria</taxon>
        <taxon>Bacillati</taxon>
        <taxon>Bacillota</taxon>
        <taxon>Bacilli</taxon>
        <taxon>Bacillales</taxon>
        <taxon>Staphylococcaceae</taxon>
        <taxon>Staphylococcus</taxon>
    </lineage>
</organism>
<protein>
    <submittedName>
        <fullName evidence="8">Collagen adhesin</fullName>
    </submittedName>
</protein>
<feature type="chain" id="PRO_5043478870" evidence="7">
    <location>
        <begin position="30"/>
        <end position="1183"/>
    </location>
</feature>
<dbReference type="PROSITE" id="PS50847">
    <property type="entry name" value="GRAM_POS_ANCHORING"/>
    <property type="match status" value="1"/>
</dbReference>
<dbReference type="EMBL" id="CAIIKR010000001">
    <property type="protein sequence ID" value="CAC8490085.1"/>
    <property type="molecule type" value="Genomic_DNA"/>
</dbReference>
<keyword evidence="8" id="KW-0176">Collagen</keyword>
<feature type="compositionally biased region" description="Basic and acidic residues" evidence="6">
    <location>
        <begin position="1092"/>
        <end position="1118"/>
    </location>
</feature>
<dbReference type="GO" id="GO:0005518">
    <property type="term" value="F:collagen binding"/>
    <property type="evidence" value="ECO:0007669"/>
    <property type="project" value="InterPro"/>
</dbReference>
<dbReference type="Pfam" id="PF05737">
    <property type="entry name" value="Collagen_bind"/>
    <property type="match status" value="1"/>
</dbReference>
<feature type="region of interest" description="Disordered" evidence="6">
    <location>
        <begin position="1079"/>
        <end position="1150"/>
    </location>
</feature>
<dbReference type="Proteomes" id="UP000507408">
    <property type="component" value="Unassembled WGS sequence"/>
</dbReference>
<dbReference type="InterPro" id="IPR013783">
    <property type="entry name" value="Ig-like_fold"/>
</dbReference>
<dbReference type="SUPFAM" id="SSF49401">
    <property type="entry name" value="Bacterial adhesins"/>
    <property type="match status" value="2"/>
</dbReference>
<evidence type="ECO:0000313" key="8">
    <source>
        <dbReference type="EMBL" id="CAC8490085.1"/>
    </source>
</evidence>
<dbReference type="Pfam" id="PF17802">
    <property type="entry name" value="SpaA"/>
    <property type="match status" value="1"/>
</dbReference>
<dbReference type="Pfam" id="PF05738">
    <property type="entry name" value="Cna_B"/>
    <property type="match status" value="7"/>
</dbReference>
<comment type="subcellular location">
    <subcellularLocation>
        <location evidence="1">Secreted</location>
        <location evidence="1">Cell wall</location>
        <topology evidence="1">Peptidoglycan-anchor</topology>
    </subcellularLocation>
</comment>
<dbReference type="Gene3D" id="2.60.40.10">
    <property type="entry name" value="Immunoglobulins"/>
    <property type="match status" value="1"/>
</dbReference>
<reference evidence="8 9" key="1">
    <citation type="submission" date="2020-06" db="EMBL/GenBank/DDBJ databases">
        <authorList>
            <consortium name="Pathogen Informatics"/>
        </authorList>
    </citation>
    <scope>NUCLEOTIDE SEQUENCE [LARGE SCALE GENOMIC DNA]</scope>
    <source>
        <strain evidence="8 9">MOS222</strain>
    </source>
</reference>
<dbReference type="InterPro" id="IPR008966">
    <property type="entry name" value="Adhesion_dom_sf"/>
</dbReference>
<dbReference type="InterPro" id="IPR041033">
    <property type="entry name" value="SpaA_PFL_dom_1"/>
</dbReference>
<dbReference type="RefSeq" id="WP_031838528.1">
    <property type="nucleotide sequence ID" value="NZ_CAMRFO010000039.1"/>
</dbReference>
<dbReference type="GO" id="GO:0007155">
    <property type="term" value="P:cell adhesion"/>
    <property type="evidence" value="ECO:0007669"/>
    <property type="project" value="InterPro"/>
</dbReference>
<evidence type="ECO:0000256" key="3">
    <source>
        <dbReference type="ARBA" id="ARBA00022525"/>
    </source>
</evidence>
<comment type="caution">
    <text evidence="8">The sequence shown here is derived from an EMBL/GenBank/DDBJ whole genome shotgun (WGS) entry which is preliminary data.</text>
</comment>
<proteinExistence type="predicted"/>
<dbReference type="InterPro" id="IPR011252">
    <property type="entry name" value="Fibrogen-bd_dom1"/>
</dbReference>
<sequence length="1183" mass="132953">MNKNVLKFMVFIMLLNIITPLFNKNEAFAARDISSTNVTDLTVSPSKIEDGGKTTVKMTFDDKNGKIQNGDTIKVAWPTSGTVKIEGYSKTVPLTVKGEQVGQAVITPDGATITFNDKVEKLSDVSGFAEFEVQGRNLTQTNTSDDKVATITSGNKSTNVTVHKSEAGTSSVFYYKTGDMLPEDTTHVRWFLNINNEKSYVSKDITIKDQIQGGQQLDLSTLNINVTGTHSDYYSGPNAITDFEKAFPGSKITVDNTKNTIDVTIPQGYGSLNSFSINYKTKITNEQQKEFVNNSQAWYQEHGKEEVNGKSFNHTVHNINANAGIEGTVKGELKVLKQDKDTKAPIANVKFKLSKKDGSVVKDNQKEIEIKTDANGIANIKALPSGDYILKEIEAPAPYIFDKDKEYPFTMKDTDNQGYFTTIENAKEIEKTKDVSAQKVWEGTQKVKPTIYFKLYKQDDNQNTTPVDKAEIKKLEDGTTKVTWSNLPENDKNGKTIKYLVKEVNAQGEDATPEGYTKKENGLVVTNTEKPIETTSISGEKVWDDKDNQDGKRPEKVSVNLLANGEKVKTLDVTSETNWKYEFKNLPKYDEGKKIEYTVTEDHVKDYTTDINGTTITNKYTPGETSATVTKNWDDNNNQDGKRPTEIKVELYQDGKATGKTATLNESNNWTHTWTGLDEKAKGQQVKYTVEELTKVNGYTTHVDNNDMGNLIVTNKYTPETTSISGEKVWDDKDNQDGKRPEKVSVNLLANGEKVKTLDVTSETNWKYEFKNLPKYDEGKKIEYTVTEDHVKDYTTDINGTTITNKYTPGETSATVTKNWDDNNNQDGKRPTEIKVELYQDGKATGKTATLNESNNWTHTWTGLDEKAKGQQVKYTVEELTKVKGYTTHVDNNDIGNLIVTNKYTPETTSISGEKVWDDKDNQDGKRPEKVSVNLLANGEKVKTLDVTSETNWKYEFKNLPKYDEGKKIEYTVTEDHVKDYTTDINGTIITNKYTPGETSATVTKNWDDNNNQDGKRPTEIKVELYQDGKATGKTATLNESNNWTHTWTGLDEKAKGQQVKYTVEELTKVKGYTTHVDNNDMGNLIVTNKYTPEKPNKPIYPEKPKDKTPPTKPDHSNKVKPTPPDKPSKVDKDDQPKDNKTKPENPLKELPKTGMKIITSWITWVFIGILGLYLILRKRFNS</sequence>
<evidence type="ECO:0000256" key="5">
    <source>
        <dbReference type="ARBA" id="ARBA00023088"/>
    </source>
</evidence>
<dbReference type="NCBIfam" id="TIGR01167">
    <property type="entry name" value="LPXTG_anchor"/>
    <property type="match status" value="1"/>
</dbReference>
<evidence type="ECO:0000313" key="9">
    <source>
        <dbReference type="Proteomes" id="UP000507408"/>
    </source>
</evidence>
<evidence type="ECO:0000256" key="1">
    <source>
        <dbReference type="ARBA" id="ARBA00004168"/>
    </source>
</evidence>
<dbReference type="Gene3D" id="2.60.40.740">
    <property type="match status" value="1"/>
</dbReference>
<gene>
    <name evidence="8" type="primary">cna</name>
    <name evidence="8" type="ORF">SAMEA70245418_00099</name>
</gene>
<dbReference type="SUPFAM" id="SSF49478">
    <property type="entry name" value="Cna protein B-type domain"/>
    <property type="match status" value="8"/>
</dbReference>
<evidence type="ECO:0000256" key="4">
    <source>
        <dbReference type="ARBA" id="ARBA00022729"/>
    </source>
</evidence>